<evidence type="ECO:0000256" key="3">
    <source>
        <dbReference type="ARBA" id="ARBA00022737"/>
    </source>
</evidence>
<evidence type="ECO:0000256" key="6">
    <source>
        <dbReference type="ARBA" id="ARBA00022989"/>
    </source>
</evidence>
<comment type="subcellular location">
    <subcellularLocation>
        <location evidence="1">Membrane</location>
    </subcellularLocation>
</comment>
<keyword evidence="12" id="KW-1185">Reference proteome</keyword>
<evidence type="ECO:0000313" key="12">
    <source>
        <dbReference type="Proteomes" id="UP000887574"/>
    </source>
</evidence>
<keyword evidence="3" id="KW-0677">Repeat</keyword>
<dbReference type="WBParaSite" id="jg2684">
    <property type="protein sequence ID" value="jg2684"/>
    <property type="gene ID" value="jg2684"/>
</dbReference>
<evidence type="ECO:0000256" key="4">
    <source>
        <dbReference type="ARBA" id="ARBA00022837"/>
    </source>
</evidence>
<feature type="region of interest" description="Disordered" evidence="9">
    <location>
        <begin position="325"/>
        <end position="418"/>
    </location>
</feature>
<dbReference type="GO" id="GO:0005911">
    <property type="term" value="C:cell-cell junction"/>
    <property type="evidence" value="ECO:0007669"/>
    <property type="project" value="TreeGrafter"/>
</dbReference>
<evidence type="ECO:0000313" key="13">
    <source>
        <dbReference type="WBParaSite" id="jg2684"/>
    </source>
</evidence>
<evidence type="ECO:0000256" key="10">
    <source>
        <dbReference type="SAM" id="Phobius"/>
    </source>
</evidence>
<dbReference type="GO" id="GO:0007156">
    <property type="term" value="P:homophilic cell adhesion via plasma membrane adhesion molecules"/>
    <property type="evidence" value="ECO:0007669"/>
    <property type="project" value="InterPro"/>
</dbReference>
<keyword evidence="4 8" id="KW-0106">Calcium</keyword>
<evidence type="ECO:0000259" key="11">
    <source>
        <dbReference type="PROSITE" id="PS50268"/>
    </source>
</evidence>
<dbReference type="AlphaFoldDB" id="A0A915E6W0"/>
<dbReference type="Gene3D" id="2.60.40.60">
    <property type="entry name" value="Cadherins"/>
    <property type="match status" value="1"/>
</dbReference>
<feature type="region of interest" description="Disordered" evidence="9">
    <location>
        <begin position="1"/>
        <end position="20"/>
    </location>
</feature>
<evidence type="ECO:0000256" key="2">
    <source>
        <dbReference type="ARBA" id="ARBA00022692"/>
    </source>
</evidence>
<dbReference type="GO" id="GO:0016020">
    <property type="term" value="C:membrane"/>
    <property type="evidence" value="ECO:0007669"/>
    <property type="project" value="UniProtKB-SubCell"/>
</dbReference>
<dbReference type="Proteomes" id="UP000887574">
    <property type="component" value="Unplaced"/>
</dbReference>
<dbReference type="PANTHER" id="PTHR24025:SF23">
    <property type="entry name" value="NEURAL-CADHERIN"/>
    <property type="match status" value="1"/>
</dbReference>
<dbReference type="SUPFAM" id="SSF49313">
    <property type="entry name" value="Cadherin-like"/>
    <property type="match status" value="1"/>
</dbReference>
<feature type="compositionally biased region" description="Basic and acidic residues" evidence="9">
    <location>
        <begin position="1"/>
        <end position="13"/>
    </location>
</feature>
<dbReference type="InterPro" id="IPR002126">
    <property type="entry name" value="Cadherin-like_dom"/>
</dbReference>
<dbReference type="CDD" id="cd11304">
    <property type="entry name" value="Cadherin_repeat"/>
    <property type="match status" value="1"/>
</dbReference>
<proteinExistence type="predicted"/>
<reference evidence="13" key="1">
    <citation type="submission" date="2022-11" db="UniProtKB">
        <authorList>
            <consortium name="WormBaseParasite"/>
        </authorList>
    </citation>
    <scope>IDENTIFICATION</scope>
</reference>
<keyword evidence="6 10" id="KW-1133">Transmembrane helix</keyword>
<dbReference type="InterPro" id="IPR015919">
    <property type="entry name" value="Cadherin-like_sf"/>
</dbReference>
<feature type="transmembrane region" description="Helical" evidence="10">
    <location>
        <begin position="257"/>
        <end position="278"/>
    </location>
</feature>
<dbReference type="PANTHER" id="PTHR24025">
    <property type="entry name" value="DESMOGLEIN FAMILY MEMBER"/>
    <property type="match status" value="1"/>
</dbReference>
<protein>
    <submittedName>
        <fullName evidence="13">Cadherin domain-containing protein</fullName>
    </submittedName>
</protein>
<name>A0A915E6W0_9BILA</name>
<feature type="compositionally biased region" description="Polar residues" evidence="9">
    <location>
        <begin position="344"/>
        <end position="366"/>
    </location>
</feature>
<dbReference type="InterPro" id="IPR050971">
    <property type="entry name" value="Cadherin-domain_protein"/>
</dbReference>
<evidence type="ECO:0000256" key="5">
    <source>
        <dbReference type="ARBA" id="ARBA00022889"/>
    </source>
</evidence>
<dbReference type="GO" id="GO:0005509">
    <property type="term" value="F:calcium ion binding"/>
    <property type="evidence" value="ECO:0007669"/>
    <property type="project" value="UniProtKB-UniRule"/>
</dbReference>
<evidence type="ECO:0000256" key="7">
    <source>
        <dbReference type="ARBA" id="ARBA00023136"/>
    </source>
</evidence>
<keyword evidence="7 10" id="KW-0472">Membrane</keyword>
<evidence type="ECO:0000256" key="8">
    <source>
        <dbReference type="PROSITE-ProRule" id="PRU00043"/>
    </source>
</evidence>
<evidence type="ECO:0000256" key="1">
    <source>
        <dbReference type="ARBA" id="ARBA00004370"/>
    </source>
</evidence>
<dbReference type="PROSITE" id="PS50268">
    <property type="entry name" value="CADHERIN_2"/>
    <property type="match status" value="1"/>
</dbReference>
<accession>A0A915E6W0</accession>
<keyword evidence="5" id="KW-0130">Cell adhesion</keyword>
<evidence type="ECO:0000256" key="9">
    <source>
        <dbReference type="SAM" id="MobiDB-lite"/>
    </source>
</evidence>
<keyword evidence="2 10" id="KW-0812">Transmembrane</keyword>
<feature type="domain" description="Cadherin" evidence="11">
    <location>
        <begin position="62"/>
        <end position="141"/>
    </location>
</feature>
<sequence>MVNVTEVKDEDVSHAQPAKRQMTGVNPIVEYENDNSPMFARLTPDGLYVFPVDWQASMLQAVARVQAFDPDEKSNLTYRFTHSLADEFFALNQTSGVISVIKSLMDTGDEVFNLEVAVSDGTNEARAPVKLYKLQPGTNIVIVESDQSVDKIDELQVVRQLSAALDLDVRVLVKQVYIGEDGHPNTAKSHLLVYALDKLSKVPVDAVTLKSMLDAQLPKMKQLASVGNKPGAEMILHLVSVTAPLSGSQFHLSFAEFLLLGVSGVLLLMACCLLFLLLRCCKRRQMLTKTDLEYMVDSDSAGPRPYNVDLITRKMAQSILSARPLPDPREEVTMTPESRATMIRHSSSGLYTSNNRNGSSALSSIDNQREASLPATGLANGTGAHHNLTYDSSSSSSESLNQNHKSIGSRPAPPPPIQ</sequence>
<organism evidence="12 13">
    <name type="scientific">Ditylenchus dipsaci</name>
    <dbReference type="NCBI Taxonomy" id="166011"/>
    <lineage>
        <taxon>Eukaryota</taxon>
        <taxon>Metazoa</taxon>
        <taxon>Ecdysozoa</taxon>
        <taxon>Nematoda</taxon>
        <taxon>Chromadorea</taxon>
        <taxon>Rhabditida</taxon>
        <taxon>Tylenchina</taxon>
        <taxon>Tylenchomorpha</taxon>
        <taxon>Sphaerularioidea</taxon>
        <taxon>Anguinidae</taxon>
        <taxon>Anguininae</taxon>
        <taxon>Ditylenchus</taxon>
    </lineage>
</organism>